<dbReference type="Proteomes" id="UP000321547">
    <property type="component" value="Unassembled WGS sequence"/>
</dbReference>
<evidence type="ECO:0000313" key="10">
    <source>
        <dbReference type="EMBL" id="SFP16264.1"/>
    </source>
</evidence>
<comment type="similarity">
    <text evidence="2 5">Belongs to the RecX family.</text>
</comment>
<reference evidence="10 11" key="1">
    <citation type="submission" date="2016-10" db="EMBL/GenBank/DDBJ databases">
        <authorList>
            <person name="de Groot N.N."/>
        </authorList>
    </citation>
    <scope>NUCLEOTIDE SEQUENCE [LARGE SCALE GENOMIC DNA]</scope>
    <source>
        <strain evidence="10 11">DSM 17073</strain>
    </source>
</reference>
<evidence type="ECO:0000256" key="2">
    <source>
        <dbReference type="ARBA" id="ARBA00009695"/>
    </source>
</evidence>
<protein>
    <recommendedName>
        <fullName evidence="3 5">Regulatory protein RecX</fullName>
    </recommendedName>
</protein>
<evidence type="ECO:0000259" key="7">
    <source>
        <dbReference type="Pfam" id="PF21981"/>
    </source>
</evidence>
<dbReference type="InterPro" id="IPR036388">
    <property type="entry name" value="WH-like_DNA-bd_sf"/>
</dbReference>
<dbReference type="PANTHER" id="PTHR33602:SF1">
    <property type="entry name" value="REGULATORY PROTEIN RECX FAMILY PROTEIN"/>
    <property type="match status" value="1"/>
</dbReference>
<dbReference type="EMBL" id="BJWI01000005">
    <property type="protein sequence ID" value="GEM01068.1"/>
    <property type="molecule type" value="Genomic_DNA"/>
</dbReference>
<dbReference type="AlphaFoldDB" id="A0A1I5N3F9"/>
<organism evidence="10 11">
    <name type="scientific">Halolactibacillus halophilus</name>
    <dbReference type="NCBI Taxonomy" id="306540"/>
    <lineage>
        <taxon>Bacteria</taxon>
        <taxon>Bacillati</taxon>
        <taxon>Bacillota</taxon>
        <taxon>Bacilli</taxon>
        <taxon>Bacillales</taxon>
        <taxon>Bacillaceae</taxon>
        <taxon>Halolactibacillus</taxon>
    </lineage>
</organism>
<name>A0A1I5N3F9_9BACI</name>
<dbReference type="STRING" id="306540.SAMN05421839_10769"/>
<sequence>MLEISKISIQKKRTDRYNIFFKGPSGKDEYAFSVGEDTLITEGLRKGLTLDDVKINELKRKDDTNKAFNKAIYYLAQRMRSELEVRDRLAKADYDPEQIDVVIARLYKENLLNEKVFSEAFVLTKKQTTMKGPRVIERELKEKGIKEKDRLYGLSFYKETDEIEKVAKWIGKQHTKQKKQSHKLFKLKLKQQLMQKGFSNDAIQIAIEESLEKLPEEEEYQACYLQGEKILKKKMRKYTGYDLIQHVKMSLYQKGFPMELIQQFIDEKIKTSE</sequence>
<feature type="domain" description="RecX third three-helical" evidence="7">
    <location>
        <begin position="161"/>
        <end position="207"/>
    </location>
</feature>
<feature type="domain" description="RecX second three-helical" evidence="6">
    <location>
        <begin position="113"/>
        <end position="147"/>
    </location>
</feature>
<evidence type="ECO:0000256" key="4">
    <source>
        <dbReference type="ARBA" id="ARBA00022490"/>
    </source>
</evidence>
<comment type="function">
    <text evidence="5">Modulates RecA activity.</text>
</comment>
<evidence type="ECO:0000313" key="12">
    <source>
        <dbReference type="Proteomes" id="UP000321547"/>
    </source>
</evidence>
<dbReference type="HAMAP" id="MF_01114">
    <property type="entry name" value="RecX"/>
    <property type="match status" value="1"/>
</dbReference>
<keyword evidence="4 5" id="KW-0963">Cytoplasm</keyword>
<dbReference type="GO" id="GO:0006282">
    <property type="term" value="P:regulation of DNA repair"/>
    <property type="evidence" value="ECO:0007669"/>
    <property type="project" value="UniProtKB-UniRule"/>
</dbReference>
<accession>A0A1I5N3F9</accession>
<evidence type="ECO:0000256" key="1">
    <source>
        <dbReference type="ARBA" id="ARBA00004496"/>
    </source>
</evidence>
<dbReference type="Pfam" id="PF02631">
    <property type="entry name" value="RecX_HTH2"/>
    <property type="match status" value="1"/>
</dbReference>
<evidence type="ECO:0000259" key="8">
    <source>
        <dbReference type="Pfam" id="PF21982"/>
    </source>
</evidence>
<dbReference type="Pfam" id="PF21982">
    <property type="entry name" value="RecX_HTH1"/>
    <property type="match status" value="1"/>
</dbReference>
<dbReference type="InterPro" id="IPR053926">
    <property type="entry name" value="RecX_HTH_1st"/>
</dbReference>
<dbReference type="GO" id="GO:0005737">
    <property type="term" value="C:cytoplasm"/>
    <property type="evidence" value="ECO:0007669"/>
    <property type="project" value="UniProtKB-SubCell"/>
</dbReference>
<feature type="domain" description="RecX first three-helical" evidence="8">
    <location>
        <begin position="67"/>
        <end position="106"/>
    </location>
</feature>
<proteinExistence type="inferred from homology"/>
<dbReference type="EMBL" id="FOXC01000007">
    <property type="protein sequence ID" value="SFP16264.1"/>
    <property type="molecule type" value="Genomic_DNA"/>
</dbReference>
<dbReference type="InterPro" id="IPR053925">
    <property type="entry name" value="RecX_HTH_3rd"/>
</dbReference>
<evidence type="ECO:0000256" key="3">
    <source>
        <dbReference type="ARBA" id="ARBA00018111"/>
    </source>
</evidence>
<evidence type="ECO:0000313" key="11">
    <source>
        <dbReference type="Proteomes" id="UP000242243"/>
    </source>
</evidence>
<dbReference type="InterPro" id="IPR003783">
    <property type="entry name" value="Regulatory_RecX"/>
</dbReference>
<reference evidence="9 12" key="2">
    <citation type="submission" date="2019-07" db="EMBL/GenBank/DDBJ databases">
        <title>Whole genome shotgun sequence of Halolactibacillus halophilus NBRC 100868.</title>
        <authorList>
            <person name="Hosoyama A."/>
            <person name="Uohara A."/>
            <person name="Ohji S."/>
            <person name="Ichikawa N."/>
        </authorList>
    </citation>
    <scope>NUCLEOTIDE SEQUENCE [LARGE SCALE GENOMIC DNA]</scope>
    <source>
        <strain evidence="9 12">NBRC 100868</strain>
    </source>
</reference>
<dbReference type="OrthoDB" id="5421057at2"/>
<keyword evidence="12" id="KW-1185">Reference proteome</keyword>
<evidence type="ECO:0000256" key="5">
    <source>
        <dbReference type="HAMAP-Rule" id="MF_01114"/>
    </source>
</evidence>
<dbReference type="Pfam" id="PF21981">
    <property type="entry name" value="RecX_HTH3"/>
    <property type="match status" value="2"/>
</dbReference>
<dbReference type="Gene3D" id="1.10.10.10">
    <property type="entry name" value="Winged helix-like DNA-binding domain superfamily/Winged helix DNA-binding domain"/>
    <property type="match status" value="4"/>
</dbReference>
<evidence type="ECO:0000259" key="6">
    <source>
        <dbReference type="Pfam" id="PF02631"/>
    </source>
</evidence>
<gene>
    <name evidence="5 9" type="primary">recX</name>
    <name evidence="9" type="ORF">HHA03_06000</name>
    <name evidence="10" type="ORF">SAMN05421839_10769</name>
</gene>
<comment type="subcellular location">
    <subcellularLocation>
        <location evidence="1 5">Cytoplasm</location>
    </subcellularLocation>
</comment>
<dbReference type="RefSeq" id="WP_089830767.1">
    <property type="nucleotide sequence ID" value="NZ_BJWI01000005.1"/>
</dbReference>
<dbReference type="Proteomes" id="UP000242243">
    <property type="component" value="Unassembled WGS sequence"/>
</dbReference>
<dbReference type="PANTHER" id="PTHR33602">
    <property type="entry name" value="REGULATORY PROTEIN RECX FAMILY PROTEIN"/>
    <property type="match status" value="1"/>
</dbReference>
<feature type="domain" description="RecX third three-helical" evidence="7">
    <location>
        <begin position="217"/>
        <end position="265"/>
    </location>
</feature>
<dbReference type="InterPro" id="IPR053924">
    <property type="entry name" value="RecX_HTH_2nd"/>
</dbReference>
<evidence type="ECO:0000313" key="9">
    <source>
        <dbReference type="EMBL" id="GEM01068.1"/>
    </source>
</evidence>